<feature type="transmembrane region" description="Helical" evidence="6">
    <location>
        <begin position="716"/>
        <end position="739"/>
    </location>
</feature>
<keyword evidence="2" id="KW-1003">Cell membrane</keyword>
<dbReference type="OrthoDB" id="5292592at2"/>
<comment type="caution">
    <text evidence="8">The sequence shown here is derived from an EMBL/GenBank/DDBJ whole genome shotgun (WGS) entry which is preliminary data.</text>
</comment>
<feature type="transmembrane region" description="Helical" evidence="6">
    <location>
        <begin position="807"/>
        <end position="827"/>
    </location>
</feature>
<dbReference type="EMBL" id="AUXZ01000083">
    <property type="protein sequence ID" value="KZN49160.1"/>
    <property type="molecule type" value="Genomic_DNA"/>
</dbReference>
<dbReference type="RefSeq" id="WP_063362700.1">
    <property type="nucleotide sequence ID" value="NZ_AUXZ01000083.1"/>
</dbReference>
<feature type="transmembrane region" description="Helical" evidence="6">
    <location>
        <begin position="312"/>
        <end position="342"/>
    </location>
</feature>
<evidence type="ECO:0000256" key="1">
    <source>
        <dbReference type="ARBA" id="ARBA00004651"/>
    </source>
</evidence>
<sequence>MSEPYAENQLDSSSCQLMPASKLFIKVFISQIMQGKHLITLLSLGLLFLYLSLTSLFGQGVDRYLNNNLQTMLGADTQLTVTRDWHDHERQWMQAHAAKSSFINSYEVTLSAQAAFSHTKLKAVDQSYPLNGDVTVSYTPSFTPSLESTGPKLGEIWLEPHLARALNVKVGDTVSLGHNTLMVSALLLNEPDRIIQGYSSDKRAIVSQKSIEHLEMIPLERQVLINHPLDFTKEHLQRLQNNSADLNMVSKLLNNYPMAHAWKRVQNFMGLISFVIVLLTCLCLWLSQKSHVEPLQNVLAVMLANGVKRQQIPFIVLILMASILFISFIPALMIAIALTAALEYAIQQHFLATFELMWDWMGIGKALFISILLYFLLTVPSWVTLIKSNVRDLLEKRENNSITFIVSGLCPLLSLLVVVVLNTDNWVLTGLLLSGLAVCLVLLLVLAWGGLSAANKLLSGKGGIFAFVLLLMKQRMRVKIVQILALGLSATLLLLCLRVGQDVSDVLDRALFADQGNIFVTQATAEQKQALTEFTLQQRGEVKQFKAFQSARVTHVNNLLLSEIDAPSSDSKSRLERNINLHWQANQPQNINIVSGQWQSKKQNDLPAISMEQEVFDELNLELEDVLTMQVGTQSQQFKIASVHHYRSGSDMITFWFVVHQDSAPIADEQVFYMGSVDLPEQGLQQLGEIWQAHPSIRMLRVEELIARVRSTVQTFIYLTLAYGVFIALMSNLLVIASIQTHLQRDKLKNGLLISFGLDSRQSRNMLIVEWSILTMIPVACALTSIYLFIGQIYQAGFGLPYRPNDFMLLVEAITIVAAIALGGIFLSRKQLKQNVVTLLEQRG</sequence>
<feature type="domain" description="ABC3 transporter permease C-terminal" evidence="7">
    <location>
        <begin position="724"/>
        <end position="835"/>
    </location>
</feature>
<dbReference type="PANTHER" id="PTHR30287:SF1">
    <property type="entry name" value="INNER MEMBRANE PROTEIN"/>
    <property type="match status" value="1"/>
</dbReference>
<comment type="subcellular location">
    <subcellularLocation>
        <location evidence="1">Cell membrane</location>
        <topology evidence="1">Multi-pass membrane protein</topology>
    </subcellularLocation>
</comment>
<evidence type="ECO:0000256" key="2">
    <source>
        <dbReference type="ARBA" id="ARBA00022475"/>
    </source>
</evidence>
<gene>
    <name evidence="8" type="ORF">N476_20190</name>
</gene>
<reference evidence="8 9" key="1">
    <citation type="submission" date="2013-07" db="EMBL/GenBank/DDBJ databases">
        <title>Comparative Genomic and Metabolomic Analysis of Twelve Strains of Pseudoalteromonas luteoviolacea.</title>
        <authorList>
            <person name="Vynne N.G."/>
            <person name="Mansson M."/>
            <person name="Gram L."/>
        </authorList>
    </citation>
    <scope>NUCLEOTIDE SEQUENCE [LARGE SCALE GENOMIC DNA]</scope>
    <source>
        <strain evidence="8 9">H33</strain>
    </source>
</reference>
<feature type="transmembrane region" description="Helical" evidence="6">
    <location>
        <begin position="363"/>
        <end position="382"/>
    </location>
</feature>
<dbReference type="AlphaFoldDB" id="A0A167DPF5"/>
<evidence type="ECO:0000259" key="7">
    <source>
        <dbReference type="Pfam" id="PF02687"/>
    </source>
</evidence>
<accession>A0A167DPF5</accession>
<evidence type="ECO:0000256" key="6">
    <source>
        <dbReference type="SAM" id="Phobius"/>
    </source>
</evidence>
<evidence type="ECO:0000256" key="3">
    <source>
        <dbReference type="ARBA" id="ARBA00022692"/>
    </source>
</evidence>
<name>A0A167DPF5_9GAMM</name>
<dbReference type="InterPro" id="IPR003838">
    <property type="entry name" value="ABC3_permease_C"/>
</dbReference>
<evidence type="ECO:0000256" key="5">
    <source>
        <dbReference type="ARBA" id="ARBA00023136"/>
    </source>
</evidence>
<feature type="transmembrane region" description="Helical" evidence="6">
    <location>
        <begin position="402"/>
        <end position="421"/>
    </location>
</feature>
<feature type="domain" description="ABC3 transporter permease C-terminal" evidence="7">
    <location>
        <begin position="271"/>
        <end position="389"/>
    </location>
</feature>
<feature type="transmembrane region" description="Helical" evidence="6">
    <location>
        <begin position="428"/>
        <end position="451"/>
    </location>
</feature>
<feature type="transmembrane region" description="Helical" evidence="6">
    <location>
        <begin position="38"/>
        <end position="58"/>
    </location>
</feature>
<dbReference type="Proteomes" id="UP000076503">
    <property type="component" value="Unassembled WGS sequence"/>
</dbReference>
<keyword evidence="3 6" id="KW-0812">Transmembrane</keyword>
<keyword evidence="5 6" id="KW-0472">Membrane</keyword>
<dbReference type="PANTHER" id="PTHR30287">
    <property type="entry name" value="MEMBRANE COMPONENT OF PREDICTED ABC SUPERFAMILY METABOLITE UPTAKE TRANSPORTER"/>
    <property type="match status" value="1"/>
</dbReference>
<proteinExistence type="predicted"/>
<evidence type="ECO:0000313" key="8">
    <source>
        <dbReference type="EMBL" id="KZN49160.1"/>
    </source>
</evidence>
<feature type="transmembrane region" description="Helical" evidence="6">
    <location>
        <begin position="480"/>
        <end position="500"/>
    </location>
</feature>
<evidence type="ECO:0000256" key="4">
    <source>
        <dbReference type="ARBA" id="ARBA00022989"/>
    </source>
</evidence>
<evidence type="ECO:0000313" key="9">
    <source>
        <dbReference type="Proteomes" id="UP000076503"/>
    </source>
</evidence>
<organism evidence="8 9">
    <name type="scientific">Pseudoalteromonas luteoviolacea H33</name>
    <dbReference type="NCBI Taxonomy" id="1365251"/>
    <lineage>
        <taxon>Bacteria</taxon>
        <taxon>Pseudomonadati</taxon>
        <taxon>Pseudomonadota</taxon>
        <taxon>Gammaproteobacteria</taxon>
        <taxon>Alteromonadales</taxon>
        <taxon>Pseudoalteromonadaceae</taxon>
        <taxon>Pseudoalteromonas</taxon>
    </lineage>
</organism>
<dbReference type="GO" id="GO:0005886">
    <property type="term" value="C:plasma membrane"/>
    <property type="evidence" value="ECO:0007669"/>
    <property type="project" value="UniProtKB-SubCell"/>
</dbReference>
<feature type="transmembrane region" description="Helical" evidence="6">
    <location>
        <begin position="771"/>
        <end position="795"/>
    </location>
</feature>
<feature type="transmembrane region" description="Helical" evidence="6">
    <location>
        <begin position="268"/>
        <end position="287"/>
    </location>
</feature>
<protein>
    <recommendedName>
        <fullName evidence="7">ABC3 transporter permease C-terminal domain-containing protein</fullName>
    </recommendedName>
</protein>
<dbReference type="Pfam" id="PF02687">
    <property type="entry name" value="FtsX"/>
    <property type="match status" value="2"/>
</dbReference>
<dbReference type="InterPro" id="IPR038766">
    <property type="entry name" value="Membrane_comp_ABC_pdt"/>
</dbReference>
<dbReference type="PATRIC" id="fig|1365251.3.peg.3356"/>
<keyword evidence="4 6" id="KW-1133">Transmembrane helix</keyword>